<feature type="transmembrane region" description="Helical" evidence="3">
    <location>
        <begin position="165"/>
        <end position="188"/>
    </location>
</feature>
<keyword evidence="1" id="KW-0805">Transcription regulation</keyword>
<protein>
    <submittedName>
        <fullName evidence="5">Zf-HC2 domain-containing protein</fullName>
    </submittedName>
</protein>
<dbReference type="OrthoDB" id="3424744at2"/>
<evidence type="ECO:0000259" key="4">
    <source>
        <dbReference type="Pfam" id="PF13490"/>
    </source>
</evidence>
<dbReference type="AlphaFoldDB" id="A0A4R4YTW7"/>
<keyword evidence="6" id="KW-1185">Reference proteome</keyword>
<name>A0A4R4YTW7_9PSEU</name>
<organism evidence="5 6">
    <name type="scientific">Saccharopolyspora elongata</name>
    <dbReference type="NCBI Taxonomy" id="2530387"/>
    <lineage>
        <taxon>Bacteria</taxon>
        <taxon>Bacillati</taxon>
        <taxon>Actinomycetota</taxon>
        <taxon>Actinomycetes</taxon>
        <taxon>Pseudonocardiales</taxon>
        <taxon>Pseudonocardiaceae</taxon>
        <taxon>Saccharopolyspora</taxon>
    </lineage>
</organism>
<evidence type="ECO:0000256" key="2">
    <source>
        <dbReference type="ARBA" id="ARBA00023163"/>
    </source>
</evidence>
<evidence type="ECO:0000256" key="3">
    <source>
        <dbReference type="SAM" id="Phobius"/>
    </source>
</evidence>
<feature type="domain" description="Putative zinc-finger" evidence="4">
    <location>
        <begin position="25"/>
        <end position="45"/>
    </location>
</feature>
<dbReference type="Proteomes" id="UP000294947">
    <property type="component" value="Unassembled WGS sequence"/>
</dbReference>
<feature type="transmembrane region" description="Helical" evidence="3">
    <location>
        <begin position="90"/>
        <end position="111"/>
    </location>
</feature>
<keyword evidence="3" id="KW-0812">Transmembrane</keyword>
<keyword evidence="3" id="KW-1133">Transmembrane helix</keyword>
<dbReference type="InterPro" id="IPR027383">
    <property type="entry name" value="Znf_put"/>
</dbReference>
<feature type="transmembrane region" description="Helical" evidence="3">
    <location>
        <begin position="194"/>
        <end position="214"/>
    </location>
</feature>
<dbReference type="RefSeq" id="WP_132487730.1">
    <property type="nucleotide sequence ID" value="NZ_SMKW01000028.1"/>
</dbReference>
<gene>
    <name evidence="5" type="ORF">E1288_21170</name>
</gene>
<keyword evidence="3" id="KW-0472">Membrane</keyword>
<feature type="transmembrane region" description="Helical" evidence="3">
    <location>
        <begin position="123"/>
        <end position="144"/>
    </location>
</feature>
<sequence length="275" mass="28606">MRVREHDGDHLAAELVRRYTCDDPALTADETWAVEAHLESCAACRGQLASGISGDVTALLEGVWAELEPAVAASAPQPAGNRWLRHLRTWASPVMLPWFGMTALVLLLALAVDTWTPLLSEGYPSMVLLLAPVAPLLCVATAWSRGLDPAHEVLAGAARGGVELVLRRTAAVLAVVIPMLLVVGWAAGTSPARWLLPCLAFTAGSLALGSFVGVTRAAVGLIALWAGAVVLPSLFAAGSLLPLEPSAAPLWGAALAVGGVVLAVRSRSCTRLDNP</sequence>
<dbReference type="EMBL" id="SMKW01000028">
    <property type="protein sequence ID" value="TDD48781.1"/>
    <property type="molecule type" value="Genomic_DNA"/>
</dbReference>
<evidence type="ECO:0000256" key="1">
    <source>
        <dbReference type="ARBA" id="ARBA00023015"/>
    </source>
</evidence>
<evidence type="ECO:0000313" key="5">
    <source>
        <dbReference type="EMBL" id="TDD48781.1"/>
    </source>
</evidence>
<dbReference type="InterPro" id="IPR041916">
    <property type="entry name" value="Anti_sigma_zinc_sf"/>
</dbReference>
<dbReference type="Pfam" id="PF13490">
    <property type="entry name" value="zf-HC2"/>
    <property type="match status" value="1"/>
</dbReference>
<dbReference type="Gene3D" id="1.10.10.1320">
    <property type="entry name" value="Anti-sigma factor, zinc-finger domain"/>
    <property type="match status" value="1"/>
</dbReference>
<evidence type="ECO:0000313" key="6">
    <source>
        <dbReference type="Proteomes" id="UP000294947"/>
    </source>
</evidence>
<proteinExistence type="predicted"/>
<comment type="caution">
    <text evidence="5">The sequence shown here is derived from an EMBL/GenBank/DDBJ whole genome shotgun (WGS) entry which is preliminary data.</text>
</comment>
<accession>A0A4R4YTW7</accession>
<keyword evidence="2" id="KW-0804">Transcription</keyword>
<feature type="transmembrane region" description="Helical" evidence="3">
    <location>
        <begin position="221"/>
        <end position="241"/>
    </location>
</feature>
<reference evidence="5 6" key="1">
    <citation type="submission" date="2019-03" db="EMBL/GenBank/DDBJ databases">
        <title>Draft genome sequences of novel Actinobacteria.</title>
        <authorList>
            <person name="Sahin N."/>
            <person name="Ay H."/>
            <person name="Saygin H."/>
        </authorList>
    </citation>
    <scope>NUCLEOTIDE SEQUENCE [LARGE SCALE GENOMIC DNA]</scope>
    <source>
        <strain evidence="5 6">7K502</strain>
    </source>
</reference>
<feature type="transmembrane region" description="Helical" evidence="3">
    <location>
        <begin position="247"/>
        <end position="264"/>
    </location>
</feature>